<feature type="domain" description="Glycoside hydrolase family 20 catalytic" evidence="11">
    <location>
        <begin position="214"/>
        <end position="559"/>
    </location>
</feature>
<name>A0A022W178_TRIRU</name>
<feature type="chain" id="PRO_5001511169" description="Beta-hexosaminidase" evidence="10">
    <location>
        <begin position="19"/>
        <end position="605"/>
    </location>
</feature>
<proteinExistence type="inferred from homology"/>
<dbReference type="GO" id="GO:0016020">
    <property type="term" value="C:membrane"/>
    <property type="evidence" value="ECO:0007669"/>
    <property type="project" value="TreeGrafter"/>
</dbReference>
<evidence type="ECO:0000256" key="6">
    <source>
        <dbReference type="ARBA" id="ARBA00023295"/>
    </source>
</evidence>
<dbReference type="EC" id="3.2.1.52" evidence="8"/>
<comment type="catalytic activity">
    <reaction evidence="1 8">
        <text>Hydrolysis of terminal non-reducing N-acetyl-D-hexosamine residues in N-acetyl-beta-D-hexosaminides.</text>
        <dbReference type="EC" id="3.2.1.52"/>
    </reaction>
</comment>
<evidence type="ECO:0000256" key="5">
    <source>
        <dbReference type="ARBA" id="ARBA00023180"/>
    </source>
</evidence>
<dbReference type="Pfam" id="PF00728">
    <property type="entry name" value="Glyco_hydro_20"/>
    <property type="match status" value="1"/>
</dbReference>
<dbReference type="PANTHER" id="PTHR22600:SF58">
    <property type="entry name" value="BETA-HEXOSAMINIDASE"/>
    <property type="match status" value="1"/>
</dbReference>
<evidence type="ECO:0000256" key="4">
    <source>
        <dbReference type="ARBA" id="ARBA00022801"/>
    </source>
</evidence>
<dbReference type="PIRSF" id="PIRSF001093">
    <property type="entry name" value="B-hxosamndse_ab_euk"/>
    <property type="match status" value="1"/>
</dbReference>
<evidence type="ECO:0000256" key="1">
    <source>
        <dbReference type="ARBA" id="ARBA00001231"/>
    </source>
</evidence>
<dbReference type="OrthoDB" id="428480at2759"/>
<dbReference type="SUPFAM" id="SSF55545">
    <property type="entry name" value="beta-N-acetylhexosaminidase-like domain"/>
    <property type="match status" value="1"/>
</dbReference>
<dbReference type="InterPro" id="IPR029019">
    <property type="entry name" value="HEX_eukaryotic_N"/>
</dbReference>
<dbReference type="GO" id="GO:0016231">
    <property type="term" value="F:beta-N-acetylglucosaminidase activity"/>
    <property type="evidence" value="ECO:0007669"/>
    <property type="project" value="TreeGrafter"/>
</dbReference>
<dbReference type="Pfam" id="PF14845">
    <property type="entry name" value="Glycohydro_20b2"/>
    <property type="match status" value="1"/>
</dbReference>
<keyword evidence="3 10" id="KW-0732">Signal</keyword>
<evidence type="ECO:0000259" key="12">
    <source>
        <dbReference type="Pfam" id="PF14845"/>
    </source>
</evidence>
<feature type="active site" description="Proton donor" evidence="9">
    <location>
        <position position="374"/>
    </location>
</feature>
<keyword evidence="5" id="KW-0325">Glycoprotein</keyword>
<evidence type="ECO:0000256" key="2">
    <source>
        <dbReference type="ARBA" id="ARBA00006285"/>
    </source>
</evidence>
<dbReference type="AlphaFoldDB" id="A0A022W178"/>
<dbReference type="InterPro" id="IPR015883">
    <property type="entry name" value="Glyco_hydro_20_cat"/>
</dbReference>
<organism evidence="13">
    <name type="scientific">Trichophyton rubrum CBS 288.86</name>
    <dbReference type="NCBI Taxonomy" id="1215330"/>
    <lineage>
        <taxon>Eukaryota</taxon>
        <taxon>Fungi</taxon>
        <taxon>Dikarya</taxon>
        <taxon>Ascomycota</taxon>
        <taxon>Pezizomycotina</taxon>
        <taxon>Eurotiomycetes</taxon>
        <taxon>Eurotiomycetidae</taxon>
        <taxon>Onygenales</taxon>
        <taxon>Arthrodermataceae</taxon>
        <taxon>Trichophyton</taxon>
    </lineage>
</organism>
<dbReference type="HOGENOM" id="CLU_007082_0_2_1"/>
<dbReference type="SUPFAM" id="SSF51445">
    <property type="entry name" value="(Trans)glycosidases"/>
    <property type="match status" value="1"/>
</dbReference>
<evidence type="ECO:0000256" key="9">
    <source>
        <dbReference type="PIRSR" id="PIRSR001093-1"/>
    </source>
</evidence>
<dbReference type="Proteomes" id="UP000023758">
    <property type="component" value="Unassembled WGS sequence"/>
</dbReference>
<sequence>MWWIWVAGILGLFGRVEALWPQPSEYSHGNKTLWLSPSVRFTYINNHRSFIDTRPSYAGINWIPGGWLNLLQYPWGSAEHTVTEPLPSVEKFVEDAIKRTKDAIINSKFVPWKFYPRHQKFEPLVNSQHPTIEKVIINETSKTSQEWSPRNYVNGDEKYEIRISEDGEVQISSRSPIGTIRALQTFQQLFYSHTHLNSYTPFAPISILDSPKWRHRGLNLDISRNVIRPEEVKRTIDAMASVKLNRLHVHAADSQSWPLDIPSIPELAAKASYHPSQVWSSSELEAVQLYGLERGVSVFLEIDLPGHTAAVGHAFPDLVAAYHMDQWEAYAAEPPSGQLKLNSSSVYQFLDRLMADLIPRVSPLTEYFHTGGDEFNLNTYLLELNLGSNDRPVLIPFLDRMITHVHSSLRGSGITPIVWEELVLDWDLNLPSHKTAGEIGGVIVQAWRNSSAVKHVLQKGYQTIFGTGDAWYLDCGVGTFLNPRPGSKTVQDPYLDWCAPTKNWKHMYIYNPLNGIPVELQSLLVGGETHMWSELVDPVNMDQMIWPRAAAAAEVLWTGPRSPDNIQDASYRLAEWRERIVIDAGIRAAMVQMTYCLMRESGCEL</sequence>
<dbReference type="PANTHER" id="PTHR22600">
    <property type="entry name" value="BETA-HEXOSAMINIDASE"/>
    <property type="match status" value="1"/>
</dbReference>
<keyword evidence="6 8" id="KW-0326">Glycosidase</keyword>
<gene>
    <name evidence="13" type="ORF">H103_04989</name>
</gene>
<feature type="domain" description="Beta-hexosaminidase eukaryotic type N-terminal" evidence="12">
    <location>
        <begin position="19"/>
        <end position="189"/>
    </location>
</feature>
<dbReference type="Gene3D" id="3.20.20.80">
    <property type="entry name" value="Glycosidases"/>
    <property type="match status" value="1"/>
</dbReference>
<protein>
    <recommendedName>
        <fullName evidence="8">Beta-hexosaminidase</fullName>
        <ecNumber evidence="8">3.2.1.52</ecNumber>
    </recommendedName>
</protein>
<reference evidence="13" key="1">
    <citation type="submission" date="2014-02" db="EMBL/GenBank/DDBJ databases">
        <title>The Genome Sequence of Trichophyton rubrum (morphotype fischeri) CBS 288.86.</title>
        <authorList>
            <consortium name="The Broad Institute Genomics Platform"/>
            <person name="Cuomo C.A."/>
            <person name="White T.C."/>
            <person name="Graser Y."/>
            <person name="Martinez-Rossi N."/>
            <person name="Heitman J."/>
            <person name="Young S.K."/>
            <person name="Zeng Q."/>
            <person name="Gargeya S."/>
            <person name="Abouelleil A."/>
            <person name="Alvarado L."/>
            <person name="Chapman S.B."/>
            <person name="Gainer-Dewar J."/>
            <person name="Goldberg J."/>
            <person name="Griggs A."/>
            <person name="Gujja S."/>
            <person name="Hansen M."/>
            <person name="Howarth C."/>
            <person name="Imamovic A."/>
            <person name="Larimer J."/>
            <person name="Martinez D."/>
            <person name="Murphy C."/>
            <person name="Pearson M.D."/>
            <person name="Persinoti G."/>
            <person name="Poon T."/>
            <person name="Priest M."/>
            <person name="Roberts A.D."/>
            <person name="Saif S."/>
            <person name="Shea T.D."/>
            <person name="Sykes S.N."/>
            <person name="Wortman J."/>
            <person name="Nusbaum C."/>
            <person name="Birren B."/>
        </authorList>
    </citation>
    <scope>NUCLEOTIDE SEQUENCE [LARGE SCALE GENOMIC DNA]</scope>
    <source>
        <strain evidence="13">CBS 288.86</strain>
    </source>
</reference>
<dbReference type="Gene3D" id="3.30.379.10">
    <property type="entry name" value="Chitobiase/beta-hexosaminidase domain 2-like"/>
    <property type="match status" value="1"/>
</dbReference>
<evidence type="ECO:0000313" key="13">
    <source>
        <dbReference type="EMBL" id="EZF51793.1"/>
    </source>
</evidence>
<evidence type="ECO:0000256" key="3">
    <source>
        <dbReference type="ARBA" id="ARBA00022729"/>
    </source>
</evidence>
<accession>A0A022W178</accession>
<dbReference type="FunFam" id="3.20.20.80:FF:000063">
    <property type="entry name" value="Beta-hexosaminidase"/>
    <property type="match status" value="1"/>
</dbReference>
<evidence type="ECO:0000256" key="7">
    <source>
        <dbReference type="ARBA" id="ARBA00053671"/>
    </source>
</evidence>
<comment type="function">
    <text evidence="7">Beta-hexosaminidase that shows a broad substrate specificity.</text>
</comment>
<comment type="similarity">
    <text evidence="2 8">Belongs to the glycosyl hydrolase 20 family.</text>
</comment>
<dbReference type="InterPro" id="IPR029018">
    <property type="entry name" value="Hex-like_dom2"/>
</dbReference>
<dbReference type="PRINTS" id="PR00738">
    <property type="entry name" value="GLHYDRLASE20"/>
</dbReference>
<evidence type="ECO:0000256" key="10">
    <source>
        <dbReference type="SAM" id="SignalP"/>
    </source>
</evidence>
<feature type="signal peptide" evidence="10">
    <location>
        <begin position="1"/>
        <end position="18"/>
    </location>
</feature>
<evidence type="ECO:0000259" key="11">
    <source>
        <dbReference type="Pfam" id="PF00728"/>
    </source>
</evidence>
<evidence type="ECO:0000256" key="8">
    <source>
        <dbReference type="PIRNR" id="PIRNR001093"/>
    </source>
</evidence>
<dbReference type="GO" id="GO:0030203">
    <property type="term" value="P:glycosaminoglycan metabolic process"/>
    <property type="evidence" value="ECO:0007669"/>
    <property type="project" value="TreeGrafter"/>
</dbReference>
<dbReference type="InterPro" id="IPR017853">
    <property type="entry name" value="GH"/>
</dbReference>
<keyword evidence="4 8" id="KW-0378">Hydrolase</keyword>
<dbReference type="GO" id="GO:0005975">
    <property type="term" value="P:carbohydrate metabolic process"/>
    <property type="evidence" value="ECO:0007669"/>
    <property type="project" value="InterPro"/>
</dbReference>
<dbReference type="EMBL" id="KK207863">
    <property type="protein sequence ID" value="EZF51793.1"/>
    <property type="molecule type" value="Genomic_DNA"/>
</dbReference>
<dbReference type="InterPro" id="IPR025705">
    <property type="entry name" value="Beta_hexosaminidase_sua/sub"/>
</dbReference>